<keyword evidence="2 5" id="KW-0963">Cytoplasm</keyword>
<protein>
    <recommendedName>
        <fullName evidence="5">Spindle pole body component</fullName>
    </recommendedName>
</protein>
<gene>
    <name evidence="7" type="ORF">RFI_12427</name>
</gene>
<comment type="caution">
    <text evidence="7">The sequence shown here is derived from an EMBL/GenBank/DDBJ whole genome shotgun (WGS) entry which is preliminary data.</text>
</comment>
<evidence type="ECO:0000256" key="1">
    <source>
        <dbReference type="ARBA" id="ARBA00010337"/>
    </source>
</evidence>
<dbReference type="GO" id="GO:0000278">
    <property type="term" value="P:mitotic cell cycle"/>
    <property type="evidence" value="ECO:0007669"/>
    <property type="project" value="TreeGrafter"/>
</dbReference>
<dbReference type="GO" id="GO:0051225">
    <property type="term" value="P:spindle assembly"/>
    <property type="evidence" value="ECO:0007669"/>
    <property type="project" value="TreeGrafter"/>
</dbReference>
<evidence type="ECO:0000313" key="7">
    <source>
        <dbReference type="EMBL" id="ETO24729.1"/>
    </source>
</evidence>
<evidence type="ECO:0000256" key="4">
    <source>
        <dbReference type="ARBA" id="ARBA00023212"/>
    </source>
</evidence>
<dbReference type="InterPro" id="IPR040457">
    <property type="entry name" value="GCP_C"/>
</dbReference>
<keyword evidence="4 5" id="KW-0206">Cytoskeleton</keyword>
<dbReference type="GO" id="GO:0051011">
    <property type="term" value="F:microtubule minus-end binding"/>
    <property type="evidence" value="ECO:0007669"/>
    <property type="project" value="TreeGrafter"/>
</dbReference>
<dbReference type="AlphaFoldDB" id="X6NG31"/>
<dbReference type="EMBL" id="ASPP01008997">
    <property type="protein sequence ID" value="ETO24729.1"/>
    <property type="molecule type" value="Genomic_DNA"/>
</dbReference>
<reference evidence="7 8" key="1">
    <citation type="journal article" date="2013" name="Curr. Biol.">
        <title>The Genome of the Foraminiferan Reticulomyxa filosa.</title>
        <authorList>
            <person name="Glockner G."/>
            <person name="Hulsmann N."/>
            <person name="Schleicher M."/>
            <person name="Noegel A.A."/>
            <person name="Eichinger L."/>
            <person name="Gallinger C."/>
            <person name="Pawlowski J."/>
            <person name="Sierra R."/>
            <person name="Euteneuer U."/>
            <person name="Pillet L."/>
            <person name="Moustafa A."/>
            <person name="Platzer M."/>
            <person name="Groth M."/>
            <person name="Szafranski K."/>
            <person name="Schliwa M."/>
        </authorList>
    </citation>
    <scope>NUCLEOTIDE SEQUENCE [LARGE SCALE GENOMIC DNA]</scope>
</reference>
<name>X6NG31_RETFI</name>
<keyword evidence="8" id="KW-1185">Reference proteome</keyword>
<dbReference type="GO" id="GO:0031122">
    <property type="term" value="P:cytoplasmic microtubule organization"/>
    <property type="evidence" value="ECO:0007669"/>
    <property type="project" value="TreeGrafter"/>
</dbReference>
<dbReference type="Proteomes" id="UP000023152">
    <property type="component" value="Unassembled WGS sequence"/>
</dbReference>
<sequence>MYIHVYAYVCAYGGKDHNVYIGYDFITEEFQVRCDNKLALFLNEFDISKYLTCEMNTGRGYVGFTSALHPNKSNNDQGNTKIWIERKDNIEELVSTVADMKSDISVIIDISEWTFEGKSEVEMLFKNKCTRQLIEKYKKTNTRKSYSTWKHFMEFWSRFHLKYAIDNPLDVIFHRNDLERYNALFRHLLLLRRCHYLIKECWKSNRCSSHLWSSPHSTVSKDRINDLCRFVNICINKMLFFVNVLMFYANNEIIECHYHHLIDQIINHSNTIDQVMQLHDVFLHNLCKHFFIIANHTTYVYTFYLLSLVLEFSHIIDLFIQWDHTAREFDWFDFENELRTNQKVSFVFFYRKTRLFIYF</sequence>
<dbReference type="Pfam" id="PF04130">
    <property type="entry name" value="GCP_C_terminal"/>
    <property type="match status" value="1"/>
</dbReference>
<evidence type="ECO:0000256" key="2">
    <source>
        <dbReference type="ARBA" id="ARBA00022490"/>
    </source>
</evidence>
<comment type="similarity">
    <text evidence="1 5">Belongs to the TUBGCP family.</text>
</comment>
<dbReference type="GO" id="GO:0000930">
    <property type="term" value="C:gamma-tubulin complex"/>
    <property type="evidence" value="ECO:0007669"/>
    <property type="project" value="TreeGrafter"/>
</dbReference>
<dbReference type="Gene3D" id="1.20.120.1900">
    <property type="entry name" value="Gamma-tubulin complex, C-terminal domain"/>
    <property type="match status" value="1"/>
</dbReference>
<dbReference type="GO" id="GO:0007020">
    <property type="term" value="P:microtubule nucleation"/>
    <property type="evidence" value="ECO:0007669"/>
    <property type="project" value="InterPro"/>
</dbReference>
<dbReference type="GO" id="GO:0043015">
    <property type="term" value="F:gamma-tubulin binding"/>
    <property type="evidence" value="ECO:0007669"/>
    <property type="project" value="InterPro"/>
</dbReference>
<proteinExistence type="inferred from homology"/>
<keyword evidence="3 5" id="KW-0493">Microtubule</keyword>
<evidence type="ECO:0000256" key="3">
    <source>
        <dbReference type="ARBA" id="ARBA00022701"/>
    </source>
</evidence>
<dbReference type="GO" id="GO:0051321">
    <property type="term" value="P:meiotic cell cycle"/>
    <property type="evidence" value="ECO:0007669"/>
    <property type="project" value="TreeGrafter"/>
</dbReference>
<organism evidence="7 8">
    <name type="scientific">Reticulomyxa filosa</name>
    <dbReference type="NCBI Taxonomy" id="46433"/>
    <lineage>
        <taxon>Eukaryota</taxon>
        <taxon>Sar</taxon>
        <taxon>Rhizaria</taxon>
        <taxon>Retaria</taxon>
        <taxon>Foraminifera</taxon>
        <taxon>Monothalamids</taxon>
        <taxon>Reticulomyxidae</taxon>
        <taxon>Reticulomyxa</taxon>
    </lineage>
</organism>
<evidence type="ECO:0000313" key="8">
    <source>
        <dbReference type="Proteomes" id="UP000023152"/>
    </source>
</evidence>
<dbReference type="InterPro" id="IPR007259">
    <property type="entry name" value="GCP"/>
</dbReference>
<dbReference type="GO" id="GO:0005874">
    <property type="term" value="C:microtubule"/>
    <property type="evidence" value="ECO:0007669"/>
    <property type="project" value="UniProtKB-KW"/>
</dbReference>
<evidence type="ECO:0000259" key="6">
    <source>
        <dbReference type="Pfam" id="PF04130"/>
    </source>
</evidence>
<comment type="subcellular location">
    <subcellularLocation>
        <location evidence="5">Cytoplasm</location>
        <location evidence="5">Cytoskeleton</location>
        <location evidence="5">Microtubule organizing center</location>
    </subcellularLocation>
</comment>
<dbReference type="InterPro" id="IPR042241">
    <property type="entry name" value="GCP_C_sf"/>
</dbReference>
<dbReference type="GO" id="GO:0000922">
    <property type="term" value="C:spindle pole"/>
    <property type="evidence" value="ECO:0007669"/>
    <property type="project" value="InterPro"/>
</dbReference>
<dbReference type="PANTHER" id="PTHR19302">
    <property type="entry name" value="GAMMA TUBULIN COMPLEX PROTEIN"/>
    <property type="match status" value="1"/>
</dbReference>
<accession>X6NG31</accession>
<feature type="domain" description="Gamma tubulin complex component C-terminal" evidence="6">
    <location>
        <begin position="125"/>
        <end position="326"/>
    </location>
</feature>
<dbReference type="OrthoDB" id="2192946at2759"/>
<evidence type="ECO:0000256" key="5">
    <source>
        <dbReference type="RuleBase" id="RU363050"/>
    </source>
</evidence>